<keyword evidence="1" id="KW-0472">Membrane</keyword>
<comment type="caution">
    <text evidence="2">The sequence shown here is derived from an EMBL/GenBank/DDBJ whole genome shotgun (WGS) entry which is preliminary data.</text>
</comment>
<keyword evidence="3" id="KW-1185">Reference proteome</keyword>
<feature type="transmembrane region" description="Helical" evidence="1">
    <location>
        <begin position="178"/>
        <end position="200"/>
    </location>
</feature>
<organism evidence="2 3">
    <name type="scientific">Orchesella dallaii</name>
    <dbReference type="NCBI Taxonomy" id="48710"/>
    <lineage>
        <taxon>Eukaryota</taxon>
        <taxon>Metazoa</taxon>
        <taxon>Ecdysozoa</taxon>
        <taxon>Arthropoda</taxon>
        <taxon>Hexapoda</taxon>
        <taxon>Collembola</taxon>
        <taxon>Entomobryomorpha</taxon>
        <taxon>Entomobryoidea</taxon>
        <taxon>Orchesellidae</taxon>
        <taxon>Orchesellinae</taxon>
        <taxon>Orchesella</taxon>
    </lineage>
</organism>
<evidence type="ECO:0000313" key="3">
    <source>
        <dbReference type="Proteomes" id="UP001642540"/>
    </source>
</evidence>
<feature type="transmembrane region" description="Helical" evidence="1">
    <location>
        <begin position="125"/>
        <end position="143"/>
    </location>
</feature>
<evidence type="ECO:0000256" key="1">
    <source>
        <dbReference type="SAM" id="Phobius"/>
    </source>
</evidence>
<feature type="transmembrane region" description="Helical" evidence="1">
    <location>
        <begin position="87"/>
        <end position="105"/>
    </location>
</feature>
<name>A0ABP1RLL9_9HEXA</name>
<accession>A0ABP1RLL9</accession>
<protein>
    <recommendedName>
        <fullName evidence="4">Gustatory receptor</fullName>
    </recommendedName>
</protein>
<evidence type="ECO:0000313" key="2">
    <source>
        <dbReference type="EMBL" id="CAL8130224.1"/>
    </source>
</evidence>
<sequence>MMNLKRPTISFPRNGNSYDSTKSYFLVNTMSAIVNKPAKTGQGKRQNFHIFHWWILCGYYALCFPFKPVTDEDGRCRLKVDNRLKKLCVLIIWILNTSNAITYTLGRMRSVVGYEPQKAGNYFRVGYAIMYTIRHFQFFWVVFTKQREISLLLQSLATSPLLFPENVKKNTSFNKIAWIYMVVMFAANLGAEILVVFFTFSSGTFMASPEKFFDAAITNGKRRFWFDSNSVNFNQQYSFFDIVFGVTELVHRIGYICVDIFETTLSYGPLPFTFWMAAKGFENHIWEITSSAENGVNVQTMQEHIIVYYNNLKHLTRSMNSIWSSMVVLHVMQRALDVIEIHKKISSIDVASCRLVITFVFLAIAVVLMSEGCRVVRH</sequence>
<evidence type="ECO:0008006" key="4">
    <source>
        <dbReference type="Google" id="ProtNLM"/>
    </source>
</evidence>
<reference evidence="2 3" key="1">
    <citation type="submission" date="2024-08" db="EMBL/GenBank/DDBJ databases">
        <authorList>
            <person name="Cucini C."/>
            <person name="Frati F."/>
        </authorList>
    </citation>
    <scope>NUCLEOTIDE SEQUENCE [LARGE SCALE GENOMIC DNA]</scope>
</reference>
<gene>
    <name evidence="2" type="ORF">ODALV1_LOCUS23626</name>
</gene>
<keyword evidence="1" id="KW-0812">Transmembrane</keyword>
<keyword evidence="1" id="KW-1133">Transmembrane helix</keyword>
<dbReference type="Proteomes" id="UP001642540">
    <property type="component" value="Unassembled WGS sequence"/>
</dbReference>
<proteinExistence type="predicted"/>
<dbReference type="EMBL" id="CAXLJM020000081">
    <property type="protein sequence ID" value="CAL8130224.1"/>
    <property type="molecule type" value="Genomic_DNA"/>
</dbReference>